<protein>
    <recommendedName>
        <fullName evidence="1">Hemimethylated DNA-binding domain-containing protein</fullName>
    </recommendedName>
</protein>
<dbReference type="Gene3D" id="3.40.30.10">
    <property type="entry name" value="Glutaredoxin"/>
    <property type="match status" value="1"/>
</dbReference>
<dbReference type="Pfam" id="PF08755">
    <property type="entry name" value="YccV-like"/>
    <property type="match status" value="1"/>
</dbReference>
<keyword evidence="3" id="KW-1185">Reference proteome</keyword>
<dbReference type="SMART" id="SM00992">
    <property type="entry name" value="YccV-like"/>
    <property type="match status" value="1"/>
</dbReference>
<dbReference type="GO" id="GO:0003677">
    <property type="term" value="F:DNA binding"/>
    <property type="evidence" value="ECO:0007669"/>
    <property type="project" value="InterPro"/>
</dbReference>
<feature type="domain" description="Hemimethylated DNA-binding" evidence="1">
    <location>
        <begin position="75"/>
        <end position="188"/>
    </location>
</feature>
<name>A0A0L0GDJ7_9EUKA</name>
<gene>
    <name evidence="2" type="ORF">SARC_00811</name>
</gene>
<dbReference type="OrthoDB" id="28868at2759"/>
<organism evidence="2 3">
    <name type="scientific">Sphaeroforma arctica JP610</name>
    <dbReference type="NCBI Taxonomy" id="667725"/>
    <lineage>
        <taxon>Eukaryota</taxon>
        <taxon>Ichthyosporea</taxon>
        <taxon>Ichthyophonida</taxon>
        <taxon>Sphaeroforma</taxon>
    </lineage>
</organism>
<dbReference type="InterPro" id="IPR036623">
    <property type="entry name" value="Hemimethylated_DNA-bd_sf"/>
</dbReference>
<dbReference type="SUPFAM" id="SSF141255">
    <property type="entry name" value="YccV-like"/>
    <property type="match status" value="1"/>
</dbReference>
<evidence type="ECO:0000259" key="1">
    <source>
        <dbReference type="SMART" id="SM00992"/>
    </source>
</evidence>
<dbReference type="Proteomes" id="UP000054560">
    <property type="component" value="Unassembled WGS sequence"/>
</dbReference>
<dbReference type="AlphaFoldDB" id="A0A0L0GDJ7"/>
<evidence type="ECO:0000313" key="3">
    <source>
        <dbReference type="Proteomes" id="UP000054560"/>
    </source>
</evidence>
<dbReference type="EMBL" id="KQ241624">
    <property type="protein sequence ID" value="KNC87067.1"/>
    <property type="molecule type" value="Genomic_DNA"/>
</dbReference>
<evidence type="ECO:0000313" key="2">
    <source>
        <dbReference type="EMBL" id="KNC87067.1"/>
    </source>
</evidence>
<dbReference type="Gene3D" id="2.30.30.390">
    <property type="entry name" value="Hemimethylated DNA-binding domain"/>
    <property type="match status" value="1"/>
</dbReference>
<reference evidence="2 3" key="1">
    <citation type="submission" date="2011-02" db="EMBL/GenBank/DDBJ databases">
        <title>The Genome Sequence of Sphaeroforma arctica JP610.</title>
        <authorList>
            <consortium name="The Broad Institute Genome Sequencing Platform"/>
            <person name="Russ C."/>
            <person name="Cuomo C."/>
            <person name="Young S.K."/>
            <person name="Zeng Q."/>
            <person name="Gargeya S."/>
            <person name="Alvarado L."/>
            <person name="Berlin A."/>
            <person name="Chapman S.B."/>
            <person name="Chen Z."/>
            <person name="Freedman E."/>
            <person name="Gellesch M."/>
            <person name="Goldberg J."/>
            <person name="Griggs A."/>
            <person name="Gujja S."/>
            <person name="Heilman E."/>
            <person name="Heiman D."/>
            <person name="Howarth C."/>
            <person name="Mehta T."/>
            <person name="Neiman D."/>
            <person name="Pearson M."/>
            <person name="Roberts A."/>
            <person name="Saif S."/>
            <person name="Shea T."/>
            <person name="Shenoy N."/>
            <person name="Sisk P."/>
            <person name="Stolte C."/>
            <person name="Sykes S."/>
            <person name="White J."/>
            <person name="Yandava C."/>
            <person name="Burger G."/>
            <person name="Gray M.W."/>
            <person name="Holland P.W.H."/>
            <person name="King N."/>
            <person name="Lang F.B.F."/>
            <person name="Roger A.J."/>
            <person name="Ruiz-Trillo I."/>
            <person name="Haas B."/>
            <person name="Nusbaum C."/>
            <person name="Birren B."/>
        </authorList>
    </citation>
    <scope>NUCLEOTIDE SEQUENCE [LARGE SCALE GENOMIC DNA]</scope>
    <source>
        <strain evidence="2 3">JP610</strain>
    </source>
</reference>
<dbReference type="InterPro" id="IPR036249">
    <property type="entry name" value="Thioredoxin-like_sf"/>
</dbReference>
<dbReference type="GeneID" id="25901315"/>
<dbReference type="RefSeq" id="XP_014160969.1">
    <property type="nucleotide sequence ID" value="XM_014305494.1"/>
</dbReference>
<sequence length="201" mass="23267">MDATIHPRLVARHNIHAFPSLLLYINGDIDNPSHYQGPREAVDVIDWTLETAANPPLSSFYGFAQNPRYLRFRYDISYRIGDVVHLTTDEREMPHLGVIVGWDYTMQAPAVSSENKLKPHYRVLWDTSKGQAIPEDTNSNLGEHSSPNVNYLCQDDLDLYIGRVTTIEHPLLEKHFYSKFKMNRLLPKSWLHSQYPDDVKF</sequence>
<dbReference type="SUPFAM" id="SSF52833">
    <property type="entry name" value="Thioredoxin-like"/>
    <property type="match status" value="1"/>
</dbReference>
<dbReference type="CDD" id="cd02961">
    <property type="entry name" value="PDI_a_family"/>
    <property type="match status" value="1"/>
</dbReference>
<proteinExistence type="predicted"/>
<dbReference type="InterPro" id="IPR011722">
    <property type="entry name" value="Hemimethylated_DNA-bd_dom"/>
</dbReference>
<accession>A0A0L0GDJ7</accession>